<accession>A0A388M558</accession>
<evidence type="ECO:0000313" key="6">
    <source>
        <dbReference type="EMBL" id="GBG89717.1"/>
    </source>
</evidence>
<organism evidence="6 7">
    <name type="scientific">Chara braunii</name>
    <name type="common">Braun's stonewort</name>
    <dbReference type="NCBI Taxonomy" id="69332"/>
    <lineage>
        <taxon>Eukaryota</taxon>
        <taxon>Viridiplantae</taxon>
        <taxon>Streptophyta</taxon>
        <taxon>Charophyceae</taxon>
        <taxon>Charales</taxon>
        <taxon>Characeae</taxon>
        <taxon>Chara</taxon>
    </lineage>
</organism>
<reference evidence="6 7" key="1">
    <citation type="journal article" date="2018" name="Cell">
        <title>The Chara Genome: Secondary Complexity and Implications for Plant Terrestrialization.</title>
        <authorList>
            <person name="Nishiyama T."/>
            <person name="Sakayama H."/>
            <person name="Vries J.D."/>
            <person name="Buschmann H."/>
            <person name="Saint-Marcoux D."/>
            <person name="Ullrich K.K."/>
            <person name="Haas F.B."/>
            <person name="Vanderstraeten L."/>
            <person name="Becker D."/>
            <person name="Lang D."/>
            <person name="Vosolsobe S."/>
            <person name="Rombauts S."/>
            <person name="Wilhelmsson P.K.I."/>
            <person name="Janitza P."/>
            <person name="Kern R."/>
            <person name="Heyl A."/>
            <person name="Rumpler F."/>
            <person name="Villalobos L.I.A.C."/>
            <person name="Clay J.M."/>
            <person name="Skokan R."/>
            <person name="Toyoda A."/>
            <person name="Suzuki Y."/>
            <person name="Kagoshima H."/>
            <person name="Schijlen E."/>
            <person name="Tajeshwar N."/>
            <person name="Catarino B."/>
            <person name="Hetherington A.J."/>
            <person name="Saltykova A."/>
            <person name="Bonnot C."/>
            <person name="Breuninger H."/>
            <person name="Symeonidi A."/>
            <person name="Radhakrishnan G.V."/>
            <person name="Van Nieuwerburgh F."/>
            <person name="Deforce D."/>
            <person name="Chang C."/>
            <person name="Karol K.G."/>
            <person name="Hedrich R."/>
            <person name="Ulvskov P."/>
            <person name="Glockner G."/>
            <person name="Delwiche C.F."/>
            <person name="Petrasek J."/>
            <person name="Van de Peer Y."/>
            <person name="Friml J."/>
            <person name="Beilby M."/>
            <person name="Dolan L."/>
            <person name="Kohara Y."/>
            <person name="Sugano S."/>
            <person name="Fujiyama A."/>
            <person name="Delaux P.-M."/>
            <person name="Quint M."/>
            <person name="TheiBen G."/>
            <person name="Hagemann M."/>
            <person name="Harholt J."/>
            <person name="Dunand C."/>
            <person name="Zachgo S."/>
            <person name="Langdale J."/>
            <person name="Maumus F."/>
            <person name="Straeten D.V.D."/>
            <person name="Gould S.B."/>
            <person name="Rensing S.A."/>
        </authorList>
    </citation>
    <scope>NUCLEOTIDE SEQUENCE [LARGE SCALE GENOMIC DNA]</scope>
    <source>
        <strain evidence="6 7">S276</strain>
    </source>
</reference>
<evidence type="ECO:0000313" key="7">
    <source>
        <dbReference type="Proteomes" id="UP000265515"/>
    </source>
</evidence>
<evidence type="ECO:0000256" key="4">
    <source>
        <dbReference type="ARBA" id="ARBA00022825"/>
    </source>
</evidence>
<comment type="caution">
    <text evidence="6">The sequence shown here is derived from an EMBL/GenBank/DDBJ whole genome shotgun (WGS) entry which is preliminary data.</text>
</comment>
<dbReference type="EMBL" id="BFEA01000757">
    <property type="protein sequence ID" value="GBG89717.1"/>
    <property type="molecule type" value="Genomic_DNA"/>
</dbReference>
<evidence type="ECO:0000256" key="3">
    <source>
        <dbReference type="ARBA" id="ARBA00022801"/>
    </source>
</evidence>
<evidence type="ECO:0000256" key="5">
    <source>
        <dbReference type="SAM" id="MobiDB-lite"/>
    </source>
</evidence>
<dbReference type="Proteomes" id="UP000265515">
    <property type="component" value="Unassembled WGS sequence"/>
</dbReference>
<dbReference type="Gene3D" id="3.40.50.200">
    <property type="entry name" value="Peptidase S8/S53 domain"/>
    <property type="match status" value="1"/>
</dbReference>
<dbReference type="Gramene" id="GBG89717">
    <property type="protein sequence ID" value="GBG89717"/>
    <property type="gene ID" value="CBR_g49570"/>
</dbReference>
<dbReference type="GO" id="GO:0005615">
    <property type="term" value="C:extracellular space"/>
    <property type="evidence" value="ECO:0007669"/>
    <property type="project" value="TreeGrafter"/>
</dbReference>
<keyword evidence="7" id="KW-1185">Reference proteome</keyword>
<proteinExistence type="inferred from homology"/>
<keyword evidence="4" id="KW-0720">Serine protease</keyword>
<gene>
    <name evidence="6" type="ORF">CBR_g49570</name>
</gene>
<dbReference type="GO" id="GO:0004252">
    <property type="term" value="F:serine-type endopeptidase activity"/>
    <property type="evidence" value="ECO:0007669"/>
    <property type="project" value="InterPro"/>
</dbReference>
<comment type="similarity">
    <text evidence="1">Belongs to the peptidase S8 family.</text>
</comment>
<evidence type="ECO:0000256" key="1">
    <source>
        <dbReference type="ARBA" id="ARBA00011073"/>
    </source>
</evidence>
<evidence type="ECO:0000256" key="2">
    <source>
        <dbReference type="ARBA" id="ARBA00022670"/>
    </source>
</evidence>
<dbReference type="GO" id="GO:0006508">
    <property type="term" value="P:proteolysis"/>
    <property type="evidence" value="ECO:0007669"/>
    <property type="project" value="UniProtKB-KW"/>
</dbReference>
<dbReference type="InterPro" id="IPR050131">
    <property type="entry name" value="Peptidase_S8_subtilisin-like"/>
</dbReference>
<dbReference type="AlphaFoldDB" id="A0A388M558"/>
<keyword evidence="2" id="KW-0645">Protease</keyword>
<protein>
    <recommendedName>
        <fullName evidence="8">Subtilisin</fullName>
    </recommendedName>
</protein>
<dbReference type="SUPFAM" id="SSF52743">
    <property type="entry name" value="Subtilisin-like"/>
    <property type="match status" value="1"/>
</dbReference>
<evidence type="ECO:0008006" key="8">
    <source>
        <dbReference type="Google" id="ProtNLM"/>
    </source>
</evidence>
<dbReference type="STRING" id="69332.A0A388M558"/>
<sequence length="500" mass="55672">MTSNAAFAASSQVYVSEEIGHQFVTMDCKRRGSRDDNRWLHDMIERDCHIPRVCQELLSFLYSRGDALMFNRTFHMCLWWMLSLNSMCMSDESLSQYNSCLNEANGYRIYNCDLDVMPYMYSDPLSKNRYLIMLKDDVKDTNVMELCTDGGDLSGHCLRMYSSNYFKGVLVSSSFEGLDHLLKKYTDMVQHVEVDGVIQIALSGTQTEAPWGLDRIDQLPGVKEPFNNEYSYSFDGTGVNVYLFDTDIRTTHLDFRYLNGDKTGLNFGQNASSSRAQNAVNLLEDVPKGRPCNGHGTHTAAVVGGLKSGVAKGALIRAEVDPTLGDASQDLELRDVILYHLDDKTVPMADHVQMAMVAMPRACSRLAQAGADTLAIPQVDLPHGLVPLREALSPEERATLEAHRGCLHCRQDGHTSSRCPYHATLVRHYADISGQRRSQSPLQPRPTNPIQLATMHCTVEASHVAGFPTIELRFTPLATTPEDPHDTTNAVPSAPPFDKV</sequence>
<dbReference type="InterPro" id="IPR036852">
    <property type="entry name" value="Peptidase_S8/S53_dom_sf"/>
</dbReference>
<dbReference type="PANTHER" id="PTHR43806:SF11">
    <property type="entry name" value="CEREVISIN-RELATED"/>
    <property type="match status" value="1"/>
</dbReference>
<dbReference type="OrthoDB" id="1898601at2759"/>
<feature type="region of interest" description="Disordered" evidence="5">
    <location>
        <begin position="477"/>
        <end position="500"/>
    </location>
</feature>
<dbReference type="PANTHER" id="PTHR43806">
    <property type="entry name" value="PEPTIDASE S8"/>
    <property type="match status" value="1"/>
</dbReference>
<keyword evidence="3" id="KW-0378">Hydrolase</keyword>
<name>A0A388M558_CHABU</name>